<dbReference type="AlphaFoldDB" id="A0AAN9A3B0"/>
<proteinExistence type="predicted"/>
<organism evidence="1 2">
    <name type="scientific">Halocaridina rubra</name>
    <name type="common">Hawaiian red shrimp</name>
    <dbReference type="NCBI Taxonomy" id="373956"/>
    <lineage>
        <taxon>Eukaryota</taxon>
        <taxon>Metazoa</taxon>
        <taxon>Ecdysozoa</taxon>
        <taxon>Arthropoda</taxon>
        <taxon>Crustacea</taxon>
        <taxon>Multicrustacea</taxon>
        <taxon>Malacostraca</taxon>
        <taxon>Eumalacostraca</taxon>
        <taxon>Eucarida</taxon>
        <taxon>Decapoda</taxon>
        <taxon>Pleocyemata</taxon>
        <taxon>Caridea</taxon>
        <taxon>Atyoidea</taxon>
        <taxon>Atyidae</taxon>
        <taxon>Halocaridina</taxon>
    </lineage>
</organism>
<feature type="non-terminal residue" evidence="1">
    <location>
        <position position="77"/>
    </location>
</feature>
<feature type="non-terminal residue" evidence="1">
    <location>
        <position position="1"/>
    </location>
</feature>
<sequence length="77" mass="8630">PGQQDPTQESREVQESILNVLERGAEVSVRILEQLLGAGEVRAPVIATFNVRSHENAPLSHSWQRCVSVADEQFKYQ</sequence>
<accession>A0AAN9A3B0</accession>
<dbReference type="EMBL" id="JAXCGZ010012773">
    <property type="protein sequence ID" value="KAK7073463.1"/>
    <property type="molecule type" value="Genomic_DNA"/>
</dbReference>
<name>A0AAN9A3B0_HALRR</name>
<evidence type="ECO:0000313" key="2">
    <source>
        <dbReference type="Proteomes" id="UP001381693"/>
    </source>
</evidence>
<dbReference type="Proteomes" id="UP001381693">
    <property type="component" value="Unassembled WGS sequence"/>
</dbReference>
<keyword evidence="2" id="KW-1185">Reference proteome</keyword>
<comment type="caution">
    <text evidence="1">The sequence shown here is derived from an EMBL/GenBank/DDBJ whole genome shotgun (WGS) entry which is preliminary data.</text>
</comment>
<gene>
    <name evidence="1" type="ORF">SK128_028552</name>
</gene>
<reference evidence="1 2" key="1">
    <citation type="submission" date="2023-11" db="EMBL/GenBank/DDBJ databases">
        <title>Halocaridina rubra genome assembly.</title>
        <authorList>
            <person name="Smith C."/>
        </authorList>
    </citation>
    <scope>NUCLEOTIDE SEQUENCE [LARGE SCALE GENOMIC DNA]</scope>
    <source>
        <strain evidence="1">EP-1</strain>
        <tissue evidence="1">Whole</tissue>
    </source>
</reference>
<evidence type="ECO:0000313" key="1">
    <source>
        <dbReference type="EMBL" id="KAK7073463.1"/>
    </source>
</evidence>
<protein>
    <submittedName>
        <fullName evidence="1">Uncharacterized protein</fullName>
    </submittedName>
</protein>